<reference evidence="13" key="1">
    <citation type="submission" date="2022-11" db="UniProtKB">
        <authorList>
            <consortium name="WormBaseParasite"/>
        </authorList>
    </citation>
    <scope>IDENTIFICATION</scope>
</reference>
<dbReference type="GO" id="GO:0008474">
    <property type="term" value="F:palmitoyl-(protein) hydrolase activity"/>
    <property type="evidence" value="ECO:0007669"/>
    <property type="project" value="UniProtKB-EC"/>
</dbReference>
<evidence type="ECO:0000256" key="11">
    <source>
        <dbReference type="SAM" id="SignalP"/>
    </source>
</evidence>
<dbReference type="PANTHER" id="PTHR11247">
    <property type="entry name" value="PALMITOYL-PROTEIN THIOESTERASE/DOLICHYLDIPHOSPHATASE 1"/>
    <property type="match status" value="1"/>
</dbReference>
<dbReference type="InterPro" id="IPR002472">
    <property type="entry name" value="Palm_thioest"/>
</dbReference>
<sequence>MPFKISVLLLPFLWPLTLAANVKDPVPVVLWHGMGDSCCNPLSMGFIQKLIRTNVPRVYVRSLRIGASIPEDIGHGFLANMNDEVAKVCEQLAQDERLAAGYNAIGFSQGGLFVRALAQRCAHPPIRNLISIGGPQQGIFGLPYCPGSAALCAVVRRLLDRGAYTDFVQHNVVQAQYWHDPNPAERYRQANIFLADLNCEQLHCNSTYRDNMVKLRNFVLVQFSHDHKLVPKETASFGFFADNGTPTIIPMEQSAIYKEDRIGLKALNESNRLHLLSFNGEHLQIPTEVFVSEIIEPYLKDKSDDDRGGSVSSTSSESDEQF</sequence>
<name>A0A914H2V4_GLORO</name>
<dbReference type="InterPro" id="IPR029058">
    <property type="entry name" value="AB_hydrolase_fold"/>
</dbReference>
<evidence type="ECO:0000256" key="1">
    <source>
        <dbReference type="ARBA" id="ARBA00010758"/>
    </source>
</evidence>
<evidence type="ECO:0000313" key="13">
    <source>
        <dbReference type="WBParaSite" id="Gr19_v10_g13637.t1"/>
    </source>
</evidence>
<evidence type="ECO:0000256" key="4">
    <source>
        <dbReference type="ARBA" id="ARBA00022729"/>
    </source>
</evidence>
<evidence type="ECO:0000256" key="2">
    <source>
        <dbReference type="ARBA" id="ARBA00012423"/>
    </source>
</evidence>
<feature type="signal peptide" evidence="11">
    <location>
        <begin position="1"/>
        <end position="19"/>
    </location>
</feature>
<accession>A0A914H2V4</accession>
<feature type="region of interest" description="Disordered" evidence="10">
    <location>
        <begin position="300"/>
        <end position="322"/>
    </location>
</feature>
<proteinExistence type="inferred from homology"/>
<dbReference type="EC" id="3.1.2.22" evidence="2"/>
<dbReference type="SUPFAM" id="SSF53474">
    <property type="entry name" value="alpha/beta-Hydrolases"/>
    <property type="match status" value="1"/>
</dbReference>
<evidence type="ECO:0000313" key="12">
    <source>
        <dbReference type="Proteomes" id="UP000887572"/>
    </source>
</evidence>
<evidence type="ECO:0000256" key="5">
    <source>
        <dbReference type="ARBA" id="ARBA00022801"/>
    </source>
</evidence>
<feature type="chain" id="PRO_5036733353" description="Palmitoyl-protein thioesterase 1" evidence="11">
    <location>
        <begin position="20"/>
        <end position="322"/>
    </location>
</feature>
<evidence type="ECO:0000256" key="10">
    <source>
        <dbReference type="SAM" id="MobiDB-lite"/>
    </source>
</evidence>
<dbReference type="PRINTS" id="PR00414">
    <property type="entry name" value="PPTHIESTRASE"/>
</dbReference>
<dbReference type="Proteomes" id="UP000887572">
    <property type="component" value="Unplaced"/>
</dbReference>
<dbReference type="WBParaSite" id="Gr19_v10_g13637.t1">
    <property type="protein sequence ID" value="Gr19_v10_g13637.t1"/>
    <property type="gene ID" value="Gr19_v10_g13637"/>
</dbReference>
<dbReference type="GO" id="GO:0006898">
    <property type="term" value="P:receptor-mediated endocytosis"/>
    <property type="evidence" value="ECO:0007669"/>
    <property type="project" value="TreeGrafter"/>
</dbReference>
<evidence type="ECO:0000256" key="7">
    <source>
        <dbReference type="ARBA" id="ARBA00023180"/>
    </source>
</evidence>
<comment type="catalytic activity">
    <reaction evidence="9">
        <text>S-hexadecanoyl-L-cysteinyl-[protein] + H2O = L-cysteinyl-[protein] + hexadecanoate + H(+)</text>
        <dbReference type="Rhea" id="RHEA:19233"/>
        <dbReference type="Rhea" id="RHEA-COMP:10131"/>
        <dbReference type="Rhea" id="RHEA-COMP:11032"/>
        <dbReference type="ChEBI" id="CHEBI:7896"/>
        <dbReference type="ChEBI" id="CHEBI:15377"/>
        <dbReference type="ChEBI" id="CHEBI:15378"/>
        <dbReference type="ChEBI" id="CHEBI:29950"/>
        <dbReference type="ChEBI" id="CHEBI:74151"/>
        <dbReference type="EC" id="3.1.2.22"/>
    </reaction>
    <physiologicalReaction direction="left-to-right" evidence="9">
        <dbReference type="Rhea" id="RHEA:19234"/>
    </physiologicalReaction>
</comment>
<keyword evidence="12" id="KW-1185">Reference proteome</keyword>
<comment type="similarity">
    <text evidence="1">Belongs to the palmitoyl-protein thioesterase family.</text>
</comment>
<evidence type="ECO:0000256" key="3">
    <source>
        <dbReference type="ARBA" id="ARBA00014212"/>
    </source>
</evidence>
<dbReference type="PANTHER" id="PTHR11247:SF8">
    <property type="entry name" value="PALMITOYL-PROTEIN THIOESTERASE 1"/>
    <property type="match status" value="1"/>
</dbReference>
<keyword evidence="4 11" id="KW-0732">Signal</keyword>
<keyword evidence="5" id="KW-0378">Hydrolase</keyword>
<dbReference type="Pfam" id="PF02089">
    <property type="entry name" value="Palm_thioest"/>
    <property type="match status" value="1"/>
</dbReference>
<dbReference type="FunFam" id="3.40.50.1820:FF:000107">
    <property type="entry name" value="Palmitoyl-protein thioesterase 1"/>
    <property type="match status" value="1"/>
</dbReference>
<keyword evidence="7" id="KW-0325">Glycoprotein</keyword>
<protein>
    <recommendedName>
        <fullName evidence="3">Palmitoyl-protein thioesterase 1</fullName>
        <ecNumber evidence="2">3.1.2.22</ecNumber>
    </recommendedName>
    <alternativeName>
        <fullName evidence="8">Palmitoyl-protein hydrolase 1</fullName>
    </alternativeName>
</protein>
<evidence type="ECO:0000256" key="8">
    <source>
        <dbReference type="ARBA" id="ARBA00031934"/>
    </source>
</evidence>
<keyword evidence="6" id="KW-1015">Disulfide bond</keyword>
<dbReference type="GO" id="GO:0005764">
    <property type="term" value="C:lysosome"/>
    <property type="evidence" value="ECO:0007669"/>
    <property type="project" value="TreeGrafter"/>
</dbReference>
<dbReference type="AlphaFoldDB" id="A0A914H2V4"/>
<organism evidence="12 13">
    <name type="scientific">Globodera rostochiensis</name>
    <name type="common">Golden nematode worm</name>
    <name type="synonym">Heterodera rostochiensis</name>
    <dbReference type="NCBI Taxonomy" id="31243"/>
    <lineage>
        <taxon>Eukaryota</taxon>
        <taxon>Metazoa</taxon>
        <taxon>Ecdysozoa</taxon>
        <taxon>Nematoda</taxon>
        <taxon>Chromadorea</taxon>
        <taxon>Rhabditida</taxon>
        <taxon>Tylenchina</taxon>
        <taxon>Tylenchomorpha</taxon>
        <taxon>Tylenchoidea</taxon>
        <taxon>Heteroderidae</taxon>
        <taxon>Heteroderinae</taxon>
        <taxon>Globodera</taxon>
    </lineage>
</organism>
<evidence type="ECO:0000256" key="9">
    <source>
        <dbReference type="ARBA" id="ARBA00047409"/>
    </source>
</evidence>
<evidence type="ECO:0000256" key="6">
    <source>
        <dbReference type="ARBA" id="ARBA00023157"/>
    </source>
</evidence>
<dbReference type="Gene3D" id="3.40.50.1820">
    <property type="entry name" value="alpha/beta hydrolase"/>
    <property type="match status" value="1"/>
</dbReference>